<dbReference type="Gene3D" id="3.40.50.720">
    <property type="entry name" value="NAD(P)-binding Rossmann-like Domain"/>
    <property type="match status" value="1"/>
</dbReference>
<name>A0A8H4RJE6_9HELO</name>
<organism evidence="3 4">
    <name type="scientific">Cudoniella acicularis</name>
    <dbReference type="NCBI Taxonomy" id="354080"/>
    <lineage>
        <taxon>Eukaryota</taxon>
        <taxon>Fungi</taxon>
        <taxon>Dikarya</taxon>
        <taxon>Ascomycota</taxon>
        <taxon>Pezizomycotina</taxon>
        <taxon>Leotiomycetes</taxon>
        <taxon>Helotiales</taxon>
        <taxon>Tricladiaceae</taxon>
        <taxon>Cudoniella</taxon>
    </lineage>
</organism>
<evidence type="ECO:0000313" key="3">
    <source>
        <dbReference type="EMBL" id="KAF4629242.1"/>
    </source>
</evidence>
<evidence type="ECO:0000256" key="1">
    <source>
        <dbReference type="ARBA" id="ARBA00006484"/>
    </source>
</evidence>
<reference evidence="3 4" key="1">
    <citation type="submission" date="2020-03" db="EMBL/GenBank/DDBJ databases">
        <title>Draft Genome Sequence of Cudoniella acicularis.</title>
        <authorList>
            <person name="Buettner E."/>
            <person name="Kellner H."/>
        </authorList>
    </citation>
    <scope>NUCLEOTIDE SEQUENCE [LARGE SCALE GENOMIC DNA]</scope>
    <source>
        <strain evidence="3 4">DSM 108380</strain>
    </source>
</reference>
<dbReference type="InterPro" id="IPR002347">
    <property type="entry name" value="SDR_fam"/>
</dbReference>
<comment type="similarity">
    <text evidence="1">Belongs to the short-chain dehydrogenases/reductases (SDR) family.</text>
</comment>
<dbReference type="GO" id="GO:0005811">
    <property type="term" value="C:lipid droplet"/>
    <property type="evidence" value="ECO:0007669"/>
    <property type="project" value="TreeGrafter"/>
</dbReference>
<dbReference type="AlphaFoldDB" id="A0A8H4RJE6"/>
<proteinExistence type="inferred from homology"/>
<protein>
    <submittedName>
        <fullName evidence="3">Uncharacterized protein</fullName>
    </submittedName>
</protein>
<dbReference type="EMBL" id="JAAMPI010000702">
    <property type="protein sequence ID" value="KAF4629242.1"/>
    <property type="molecule type" value="Genomic_DNA"/>
</dbReference>
<dbReference type="PRINTS" id="PR00081">
    <property type="entry name" value="GDHRDH"/>
</dbReference>
<dbReference type="OrthoDB" id="2102561at2759"/>
<dbReference type="GO" id="GO:0019433">
    <property type="term" value="P:triglyceride catabolic process"/>
    <property type="evidence" value="ECO:0007669"/>
    <property type="project" value="TreeGrafter"/>
</dbReference>
<keyword evidence="2" id="KW-0560">Oxidoreductase</keyword>
<dbReference type="GO" id="GO:0006654">
    <property type="term" value="P:phosphatidic acid biosynthetic process"/>
    <property type="evidence" value="ECO:0007669"/>
    <property type="project" value="TreeGrafter"/>
</dbReference>
<evidence type="ECO:0000313" key="4">
    <source>
        <dbReference type="Proteomes" id="UP000566819"/>
    </source>
</evidence>
<sequence>MASPRKSVLITGCSDGGIGAALAEVFHEKGYHVFATVRNPSKISETLSSAANVTTLTLDVLSSESIAAAVESVKRETGSRLDVLVNNSGGGSFVPALDAPIEEGKKLFDLNFWAPLAMLQAFAPLLIKAKGCIVNNSSANAYVPMPFMSIYNGSKAALAMASETWRHELQPLGVRTITLVTCAVKTNFFDDYHGAELPETSNYSEIRDFIHNLADGRLQANAISPRQYAIKVVREVEKGTIGTVWAGSKAFFCSVGMAVVTTDMIVESVIPISSEMAKAAQKKKSVQNTYTNRRGSLFAAKYPQYNQLASELGTPDQSPPFWTCIAAGIQSLQSAVSTPIMVIRAKQDTKKLSSTFIPDCEHNRARNNSKGTAGLLYLQYWIACGMKLPRTTVRYTLEQDLLRNEGTSFPKKPRSKLYTEADERLLVRHVRNNLKDIYV</sequence>
<evidence type="ECO:0000256" key="2">
    <source>
        <dbReference type="ARBA" id="ARBA00023002"/>
    </source>
</evidence>
<keyword evidence="4" id="KW-1185">Reference proteome</keyword>
<dbReference type="GO" id="GO:0005783">
    <property type="term" value="C:endoplasmic reticulum"/>
    <property type="evidence" value="ECO:0007669"/>
    <property type="project" value="TreeGrafter"/>
</dbReference>
<dbReference type="GO" id="GO:0004806">
    <property type="term" value="F:triacylglycerol lipase activity"/>
    <property type="evidence" value="ECO:0007669"/>
    <property type="project" value="TreeGrafter"/>
</dbReference>
<dbReference type="GO" id="GO:0000140">
    <property type="term" value="F:acylglycerone-phosphate reductase (NADP+) activity"/>
    <property type="evidence" value="ECO:0007669"/>
    <property type="project" value="TreeGrafter"/>
</dbReference>
<dbReference type="CDD" id="cd05374">
    <property type="entry name" value="17beta-HSD-like_SDR_c"/>
    <property type="match status" value="1"/>
</dbReference>
<comment type="caution">
    <text evidence="3">The sequence shown here is derived from an EMBL/GenBank/DDBJ whole genome shotgun (WGS) entry which is preliminary data.</text>
</comment>
<gene>
    <name evidence="3" type="ORF">G7Y89_g8901</name>
</gene>
<dbReference type="SUPFAM" id="SSF51735">
    <property type="entry name" value="NAD(P)-binding Rossmann-fold domains"/>
    <property type="match status" value="1"/>
</dbReference>
<dbReference type="InterPro" id="IPR036291">
    <property type="entry name" value="NAD(P)-bd_dom_sf"/>
</dbReference>
<dbReference type="PANTHER" id="PTHR44169:SF6">
    <property type="entry name" value="NADPH-DEPENDENT 1-ACYLDIHYDROXYACETONE PHOSPHATE REDUCTASE"/>
    <property type="match status" value="1"/>
</dbReference>
<dbReference type="Pfam" id="PF00106">
    <property type="entry name" value="adh_short"/>
    <property type="match status" value="1"/>
</dbReference>
<dbReference type="PANTHER" id="PTHR44169">
    <property type="entry name" value="NADPH-DEPENDENT 1-ACYLDIHYDROXYACETONE PHOSPHATE REDUCTASE"/>
    <property type="match status" value="1"/>
</dbReference>
<accession>A0A8H4RJE6</accession>
<dbReference type="Proteomes" id="UP000566819">
    <property type="component" value="Unassembled WGS sequence"/>
</dbReference>